<dbReference type="AlphaFoldDB" id="A0A8S8ZJ13"/>
<feature type="transmembrane region" description="Helical" evidence="2">
    <location>
        <begin position="400"/>
        <end position="419"/>
    </location>
</feature>
<evidence type="ECO:0000259" key="3">
    <source>
        <dbReference type="Pfam" id="PF24864"/>
    </source>
</evidence>
<protein>
    <recommendedName>
        <fullName evidence="3">DUF7730 domain-containing protein</fullName>
    </recommendedName>
</protein>
<evidence type="ECO:0000256" key="2">
    <source>
        <dbReference type="SAM" id="Phobius"/>
    </source>
</evidence>
<keyword evidence="2" id="KW-0472">Membrane</keyword>
<dbReference type="VEuPathDB" id="FungiDB:SMAC_01507"/>
<name>A0A8S8ZJ13_SORMA</name>
<organism evidence="4 5">
    <name type="scientific">Sordaria macrospora</name>
    <dbReference type="NCBI Taxonomy" id="5147"/>
    <lineage>
        <taxon>Eukaryota</taxon>
        <taxon>Fungi</taxon>
        <taxon>Dikarya</taxon>
        <taxon>Ascomycota</taxon>
        <taxon>Pezizomycotina</taxon>
        <taxon>Sordariomycetes</taxon>
        <taxon>Sordariomycetidae</taxon>
        <taxon>Sordariales</taxon>
        <taxon>Sordariaceae</taxon>
        <taxon>Sordaria</taxon>
    </lineage>
</organism>
<dbReference type="OMA" id="VVNIHYD"/>
<feature type="compositionally biased region" description="Basic and acidic residues" evidence="1">
    <location>
        <begin position="373"/>
        <end position="390"/>
    </location>
</feature>
<reference evidence="4 5" key="1">
    <citation type="submission" date="2017-07" db="EMBL/GenBank/DDBJ databases">
        <title>Genome sequence of the Sordaria macrospora wild type strain R19027.</title>
        <authorList>
            <person name="Nowrousian M."/>
            <person name="Teichert I."/>
            <person name="Kueck U."/>
        </authorList>
    </citation>
    <scope>NUCLEOTIDE SEQUENCE [LARGE SCALE GENOMIC DNA]</scope>
    <source>
        <strain evidence="4 5">R19027</strain>
        <tissue evidence="4">Mycelium</tissue>
    </source>
</reference>
<keyword evidence="2" id="KW-0812">Transmembrane</keyword>
<dbReference type="InterPro" id="IPR056632">
    <property type="entry name" value="DUF7730"/>
</dbReference>
<feature type="compositionally biased region" description="Low complexity" evidence="1">
    <location>
        <begin position="1"/>
        <end position="18"/>
    </location>
</feature>
<evidence type="ECO:0000256" key="1">
    <source>
        <dbReference type="SAM" id="MobiDB-lite"/>
    </source>
</evidence>
<accession>A0A8S8ZJ13</accession>
<dbReference type="InterPro" id="IPR038883">
    <property type="entry name" value="AN11006-like"/>
</dbReference>
<evidence type="ECO:0000313" key="4">
    <source>
        <dbReference type="EMBL" id="KAA8629120.1"/>
    </source>
</evidence>
<evidence type="ECO:0000313" key="5">
    <source>
        <dbReference type="Proteomes" id="UP000433876"/>
    </source>
</evidence>
<sequence>MSFTSTNISSTMSNMSNNKPKPPSGFFCLPGEIRNQIYESLLVFQEPLTIHTQDWNDHGRDSSDKSKKDDLERVKHIDNVSERKRWPLSSRLLTVFLISKQIQHEASAVFYSSNQFRAPPSLCRFPHPQLQSNYVMRGFIDRIGPRNLTCLRHLCIPFPLDSTDSGGVGVGGVGGVVMMGRQRYRSMDLNLDLDLDLDDGSLWANMSVVPGGACAGALPSLWRRCPNIEIIEFDLSWSGPGHSLWKGNVRPSDREVLLRSMDAALRREFKRLREIVVNIHYDDGPTSTTSPLREIDSKSSCEALMETMRGRYGWKVEVRDCSGEKADDQQQLRIPYWHRPSPSQGFRWNAGRYSTAFVSGTRTESDNDDDGHDAEHMKTTAERKRQSAKDMGRRIVRSRAFGWGVVVIFSPAIPVLMAIDGINKKRRKRKNEKLSPGSPMASLDHHGSVREFGQAGRLD</sequence>
<dbReference type="Proteomes" id="UP000433876">
    <property type="component" value="Unassembled WGS sequence"/>
</dbReference>
<dbReference type="EMBL" id="NMPR01000148">
    <property type="protein sequence ID" value="KAA8629120.1"/>
    <property type="molecule type" value="Genomic_DNA"/>
</dbReference>
<gene>
    <name evidence="4" type="ORF">SMACR_01507</name>
</gene>
<dbReference type="PANTHER" id="PTHR42085:SF4">
    <property type="entry name" value="F-BOX DOMAIN-CONTAINING PROTEIN"/>
    <property type="match status" value="1"/>
</dbReference>
<feature type="region of interest" description="Disordered" evidence="1">
    <location>
        <begin position="359"/>
        <end position="390"/>
    </location>
</feature>
<comment type="caution">
    <text evidence="4">The sequence shown here is derived from an EMBL/GenBank/DDBJ whole genome shotgun (WGS) entry which is preliminary data.</text>
</comment>
<keyword evidence="2" id="KW-1133">Transmembrane helix</keyword>
<dbReference type="Pfam" id="PF24864">
    <property type="entry name" value="DUF7730"/>
    <property type="match status" value="1"/>
</dbReference>
<feature type="region of interest" description="Disordered" evidence="1">
    <location>
        <begin position="426"/>
        <end position="459"/>
    </location>
</feature>
<proteinExistence type="predicted"/>
<feature type="domain" description="DUF7730" evidence="3">
    <location>
        <begin position="21"/>
        <end position="159"/>
    </location>
</feature>
<feature type="region of interest" description="Disordered" evidence="1">
    <location>
        <begin position="1"/>
        <end position="21"/>
    </location>
</feature>
<dbReference type="PANTHER" id="PTHR42085">
    <property type="entry name" value="F-BOX DOMAIN-CONTAINING PROTEIN"/>
    <property type="match status" value="1"/>
</dbReference>